<dbReference type="PROSITE" id="PS50191">
    <property type="entry name" value="CRAL_TRIO"/>
    <property type="match status" value="1"/>
</dbReference>
<keyword evidence="6" id="KW-1185">Reference proteome</keyword>
<sequence length="891" mass="100952">AMDFRPSVSCLQGRTVLLPGGRDKEGRPILLLTVPADSPPLDVVPSLQYLLSILSKTSRSRGITVIIDARRGPWKVARSCIRQVNAAFAPEELAQLIVVRPDAFWDKQRVENCTSSQTDNQILFIPRTRLTKYVDMIQLPTELGGNFLYNHDKWIETRQSLSDPVAEKMQRSLRTLTNKCVKLEKCAAETIPMLKKAFSVKCLSEGTFSGGTKPSQKVGKCLRPEPRWTAINRVDNVKRVRYLMRPTSRNPFNSETLEQKPLQTELKVEEFYADCEVTMRELEDLYQYVMRSKTLRPSQVEDAMNTSSDMAESTRMLVHNATETGKELVQNIEYENRTRKLASEDFELMSTPQDTLDTIERIDEIIGTIKSKQQAIESAWIAMERTFIDTKDLSQLEEGVVKVINWILGPAENLLNSKQKVGYDVSSAEELRREHEAIEFQCWETYGSYAELIHKINSFSDNENLSMQHKDLISQKDFMDFVCKSFALRTGEVFDSLVMGSNVADFDSAGRQLKELQESQANLDAVEHELVKEGEKLSDMLSMPIKDSLGREIIVDYTEDIINIRDILDATTARKNIFCDSVELQKLTLEQVTHIDSYEKDATQAIQWLDDLLQVMLKDHGHVGCTVNEIQRQKEEHQAFQETAKLQSSKGTYNYGCQLLNASLVLRQSCKLPLDDHANLYQKLRISWQRLLSVSQEQMTRLRVSAVFHRSVEEQCNQLRDLREAVATIPLMDLAKKRERVNYYYSLRGKVDSRSGEDGSTGKTAQEQAEGSPLLWRKSCEREELCRLLSSFASTESEDLEELCDSIANNEIAVEAISERLTEVTGLAEELDQALHSAQQDCLVLTTTSTSTSSLVDPASAAASTKKAMENSPTNPEVSLMENVLFFVTSL</sequence>
<dbReference type="AlphaFoldDB" id="A0AAV8YTL3"/>
<dbReference type="GO" id="GO:0080025">
    <property type="term" value="F:phosphatidylinositol-3,5-bisphosphate binding"/>
    <property type="evidence" value="ECO:0007669"/>
    <property type="project" value="TreeGrafter"/>
</dbReference>
<evidence type="ECO:0000313" key="5">
    <source>
        <dbReference type="EMBL" id="KAJ8954874.1"/>
    </source>
</evidence>
<dbReference type="GO" id="GO:0070273">
    <property type="term" value="F:phosphatidylinositol-4-phosphate binding"/>
    <property type="evidence" value="ECO:0007669"/>
    <property type="project" value="TreeGrafter"/>
</dbReference>
<dbReference type="GO" id="GO:0032266">
    <property type="term" value="F:phosphatidylinositol-3-phosphate binding"/>
    <property type="evidence" value="ECO:0007669"/>
    <property type="project" value="TreeGrafter"/>
</dbReference>
<keyword evidence="1" id="KW-0677">Repeat</keyword>
<feature type="coiled-coil region" evidence="3">
    <location>
        <begin position="509"/>
        <end position="536"/>
    </location>
</feature>
<feature type="non-terminal residue" evidence="5">
    <location>
        <position position="1"/>
    </location>
</feature>
<evidence type="ECO:0000256" key="1">
    <source>
        <dbReference type="ARBA" id="ARBA00022737"/>
    </source>
</evidence>
<evidence type="ECO:0000256" key="3">
    <source>
        <dbReference type="SAM" id="Coils"/>
    </source>
</evidence>
<dbReference type="GO" id="GO:0005546">
    <property type="term" value="F:phosphatidylinositol-4,5-bisphosphate binding"/>
    <property type="evidence" value="ECO:0007669"/>
    <property type="project" value="TreeGrafter"/>
</dbReference>
<reference evidence="5" key="1">
    <citation type="journal article" date="2023" name="Insect Mol. Biol.">
        <title>Genome sequencing provides insights into the evolution of gene families encoding plant cell wall-degrading enzymes in longhorned beetles.</title>
        <authorList>
            <person name="Shin N.R."/>
            <person name="Okamura Y."/>
            <person name="Kirsch R."/>
            <person name="Pauchet Y."/>
        </authorList>
    </citation>
    <scope>NUCLEOTIDE SEQUENCE</scope>
    <source>
        <strain evidence="5">AMC_N1</strain>
    </source>
</reference>
<dbReference type="Gene3D" id="1.20.58.60">
    <property type="match status" value="1"/>
</dbReference>
<organism evidence="5 6">
    <name type="scientific">Aromia moschata</name>
    <dbReference type="NCBI Taxonomy" id="1265417"/>
    <lineage>
        <taxon>Eukaryota</taxon>
        <taxon>Metazoa</taxon>
        <taxon>Ecdysozoa</taxon>
        <taxon>Arthropoda</taxon>
        <taxon>Hexapoda</taxon>
        <taxon>Insecta</taxon>
        <taxon>Pterygota</taxon>
        <taxon>Neoptera</taxon>
        <taxon>Endopterygota</taxon>
        <taxon>Coleoptera</taxon>
        <taxon>Polyphaga</taxon>
        <taxon>Cucujiformia</taxon>
        <taxon>Chrysomeloidea</taxon>
        <taxon>Cerambycidae</taxon>
        <taxon>Cerambycinae</taxon>
        <taxon>Callichromatini</taxon>
        <taxon>Aromia</taxon>
    </lineage>
</organism>
<dbReference type="SUPFAM" id="SSF52087">
    <property type="entry name" value="CRAL/TRIO domain"/>
    <property type="match status" value="1"/>
</dbReference>
<keyword evidence="3" id="KW-0175">Coiled coil</keyword>
<dbReference type="SUPFAM" id="SSF46966">
    <property type="entry name" value="Spectrin repeat"/>
    <property type="match status" value="1"/>
</dbReference>
<dbReference type="Pfam" id="PF24915">
    <property type="entry name" value="Spectrin_SESTD1"/>
    <property type="match status" value="1"/>
</dbReference>
<evidence type="ECO:0000313" key="6">
    <source>
        <dbReference type="Proteomes" id="UP001162162"/>
    </source>
</evidence>
<evidence type="ECO:0000256" key="2">
    <source>
        <dbReference type="ARBA" id="ARBA00038285"/>
    </source>
</evidence>
<dbReference type="InterPro" id="IPR056804">
    <property type="entry name" value="Spectrin_SESTD1"/>
</dbReference>
<dbReference type="EMBL" id="JAPWTK010000042">
    <property type="protein sequence ID" value="KAJ8954874.1"/>
    <property type="molecule type" value="Genomic_DNA"/>
</dbReference>
<dbReference type="InterPro" id="IPR036865">
    <property type="entry name" value="CRAL-TRIO_dom_sf"/>
</dbReference>
<gene>
    <name evidence="5" type="ORF">NQ318_016810</name>
</gene>
<name>A0AAV8YTL3_9CUCU</name>
<evidence type="ECO:0000259" key="4">
    <source>
        <dbReference type="PROSITE" id="PS50191"/>
    </source>
</evidence>
<comment type="similarity">
    <text evidence="2">Belongs to the SOLO family.</text>
</comment>
<dbReference type="PANTHER" id="PTHR46607">
    <property type="entry name" value="SEC14 DOMAIN AND SPECTRIN REPEAT-CONTAINING PROTEIN 1"/>
    <property type="match status" value="1"/>
</dbReference>
<comment type="caution">
    <text evidence="5">The sequence shown here is derived from an EMBL/GenBank/DDBJ whole genome shotgun (WGS) entry which is preliminary data.</text>
</comment>
<accession>A0AAV8YTL3</accession>
<dbReference type="CDD" id="cd00170">
    <property type="entry name" value="SEC14"/>
    <property type="match status" value="1"/>
</dbReference>
<feature type="domain" description="CRAL-TRIO" evidence="4">
    <location>
        <begin position="21"/>
        <end position="151"/>
    </location>
</feature>
<protein>
    <recommendedName>
        <fullName evidence="4">CRAL-TRIO domain-containing protein</fullName>
    </recommendedName>
</protein>
<proteinExistence type="inferred from homology"/>
<dbReference type="GO" id="GO:0010314">
    <property type="term" value="F:phosphatidylinositol-5-phosphate binding"/>
    <property type="evidence" value="ECO:0007669"/>
    <property type="project" value="TreeGrafter"/>
</dbReference>
<dbReference type="PANTHER" id="PTHR46607:SF1">
    <property type="entry name" value="SEC14 DOMAIN AND SPECTRIN REPEAT-CONTAINING PROTEIN 1"/>
    <property type="match status" value="1"/>
</dbReference>
<dbReference type="Proteomes" id="UP001162162">
    <property type="component" value="Unassembled WGS sequence"/>
</dbReference>
<dbReference type="GO" id="GO:0043325">
    <property type="term" value="F:phosphatidylinositol-3,4-bisphosphate binding"/>
    <property type="evidence" value="ECO:0007669"/>
    <property type="project" value="TreeGrafter"/>
</dbReference>
<dbReference type="InterPro" id="IPR001251">
    <property type="entry name" value="CRAL-TRIO_dom"/>
</dbReference>